<dbReference type="SUPFAM" id="SSF50044">
    <property type="entry name" value="SH3-domain"/>
    <property type="match status" value="1"/>
</dbReference>
<dbReference type="PANTHER" id="PTHR12287:SF23">
    <property type="entry name" value="AROUSER, ISOFORM A-RELATED"/>
    <property type="match status" value="1"/>
</dbReference>
<dbReference type="InterPro" id="IPR036028">
    <property type="entry name" value="SH3-like_dom_sf"/>
</dbReference>
<comment type="caution">
    <text evidence="4">The sequence shown here is derived from an EMBL/GenBank/DDBJ whole genome shotgun (WGS) entry which is preliminary data.</text>
</comment>
<evidence type="ECO:0000313" key="4">
    <source>
        <dbReference type="EMBL" id="CAF4428641.1"/>
    </source>
</evidence>
<dbReference type="InterPro" id="IPR001452">
    <property type="entry name" value="SH3_domain"/>
</dbReference>
<dbReference type="GO" id="GO:0003779">
    <property type="term" value="F:actin binding"/>
    <property type="evidence" value="ECO:0007669"/>
    <property type="project" value="TreeGrafter"/>
</dbReference>
<sequence length="122" mass="14061">SAINRTTKTEVLDDYNAHMQNEHAWAIDRKRAGAKICAVKIDRKGHNPKELTVRRGELIEIEDSSKKWWRARNFHGDIGHVPNNIVEEIEIEHRPVKVSPSIPPGINSYRPISNTISRTRYN</sequence>
<evidence type="ECO:0000256" key="2">
    <source>
        <dbReference type="PROSITE-ProRule" id="PRU00192"/>
    </source>
</evidence>
<evidence type="ECO:0000313" key="5">
    <source>
        <dbReference type="Proteomes" id="UP000663881"/>
    </source>
</evidence>
<dbReference type="InterPro" id="IPR039801">
    <property type="entry name" value="EPS8-like"/>
</dbReference>
<feature type="domain" description="SH3" evidence="3">
    <location>
        <begin position="32"/>
        <end position="91"/>
    </location>
</feature>
<accession>A0A820QZ64</accession>
<feature type="non-terminal residue" evidence="4">
    <location>
        <position position="1"/>
    </location>
</feature>
<evidence type="ECO:0000259" key="3">
    <source>
        <dbReference type="PROSITE" id="PS50002"/>
    </source>
</evidence>
<dbReference type="PROSITE" id="PS50002">
    <property type="entry name" value="SH3"/>
    <property type="match status" value="1"/>
</dbReference>
<dbReference type="GO" id="GO:0005886">
    <property type="term" value="C:plasma membrane"/>
    <property type="evidence" value="ECO:0007669"/>
    <property type="project" value="TreeGrafter"/>
</dbReference>
<protein>
    <recommendedName>
        <fullName evidence="3">SH3 domain-containing protein</fullName>
    </recommendedName>
</protein>
<reference evidence="4" key="1">
    <citation type="submission" date="2021-02" db="EMBL/GenBank/DDBJ databases">
        <authorList>
            <person name="Nowell W R."/>
        </authorList>
    </citation>
    <scope>NUCLEOTIDE SEQUENCE</scope>
</reference>
<dbReference type="Gene3D" id="2.30.30.40">
    <property type="entry name" value="SH3 Domains"/>
    <property type="match status" value="1"/>
</dbReference>
<dbReference type="SMART" id="SM00326">
    <property type="entry name" value="SH3"/>
    <property type="match status" value="1"/>
</dbReference>
<keyword evidence="1 2" id="KW-0728">SH3 domain</keyword>
<name>A0A820QZ64_9BILA</name>
<dbReference type="PANTHER" id="PTHR12287">
    <property type="entry name" value="EPIDERMAL GROWTH FACTOR RECEPTOR KINASE SUBSTRATE EPS8-RELATED PROTEIN"/>
    <property type="match status" value="1"/>
</dbReference>
<gene>
    <name evidence="4" type="ORF">OKA104_LOCUS52945</name>
</gene>
<dbReference type="Proteomes" id="UP000663881">
    <property type="component" value="Unassembled WGS sequence"/>
</dbReference>
<dbReference type="EMBL" id="CAJOAY010031855">
    <property type="protein sequence ID" value="CAF4428641.1"/>
    <property type="molecule type" value="Genomic_DNA"/>
</dbReference>
<evidence type="ECO:0000256" key="1">
    <source>
        <dbReference type="ARBA" id="ARBA00022443"/>
    </source>
</evidence>
<dbReference type="GO" id="GO:0035023">
    <property type="term" value="P:regulation of Rho protein signal transduction"/>
    <property type="evidence" value="ECO:0007669"/>
    <property type="project" value="TreeGrafter"/>
</dbReference>
<dbReference type="GO" id="GO:0007266">
    <property type="term" value="P:Rho protein signal transduction"/>
    <property type="evidence" value="ECO:0007669"/>
    <property type="project" value="TreeGrafter"/>
</dbReference>
<proteinExistence type="predicted"/>
<organism evidence="4 5">
    <name type="scientific">Adineta steineri</name>
    <dbReference type="NCBI Taxonomy" id="433720"/>
    <lineage>
        <taxon>Eukaryota</taxon>
        <taxon>Metazoa</taxon>
        <taxon>Spiralia</taxon>
        <taxon>Gnathifera</taxon>
        <taxon>Rotifera</taxon>
        <taxon>Eurotatoria</taxon>
        <taxon>Bdelloidea</taxon>
        <taxon>Adinetida</taxon>
        <taxon>Adinetidae</taxon>
        <taxon>Adineta</taxon>
    </lineage>
</organism>
<dbReference type="Pfam" id="PF07653">
    <property type="entry name" value="SH3_2"/>
    <property type="match status" value="1"/>
</dbReference>
<dbReference type="AlphaFoldDB" id="A0A820QZ64"/>